<dbReference type="InterPro" id="IPR035649">
    <property type="entry name" value="EFG_V"/>
</dbReference>
<dbReference type="SMART" id="SM00838">
    <property type="entry name" value="EFG_C"/>
    <property type="match status" value="1"/>
</dbReference>
<dbReference type="Gene3D" id="3.30.70.870">
    <property type="entry name" value="Elongation Factor G (Translational Gtpase), domain 3"/>
    <property type="match status" value="1"/>
</dbReference>
<dbReference type="GO" id="GO:0005525">
    <property type="term" value="F:GTP binding"/>
    <property type="evidence" value="ECO:0007669"/>
    <property type="project" value="UniProtKB-KW"/>
</dbReference>
<dbReference type="SUPFAM" id="SSF50447">
    <property type="entry name" value="Translation proteins"/>
    <property type="match status" value="1"/>
</dbReference>
<gene>
    <name evidence="5" type="ORF">Cgig2_011850</name>
</gene>
<dbReference type="GO" id="GO:0032790">
    <property type="term" value="P:ribosome disassembly"/>
    <property type="evidence" value="ECO:0007669"/>
    <property type="project" value="TreeGrafter"/>
</dbReference>
<keyword evidence="3" id="KW-0342">GTP-binding</keyword>
<dbReference type="EMBL" id="JAKOGI010000853">
    <property type="protein sequence ID" value="KAJ8429852.1"/>
    <property type="molecule type" value="Genomic_DNA"/>
</dbReference>
<comment type="caution">
    <text evidence="5">The sequence shown here is derived from an EMBL/GenBank/DDBJ whole genome shotgun (WGS) entry which is preliminary data.</text>
</comment>
<dbReference type="InterPro" id="IPR000640">
    <property type="entry name" value="EFG_V-like"/>
</dbReference>
<dbReference type="InterPro" id="IPR009000">
    <property type="entry name" value="Transl_B-barrel_sf"/>
</dbReference>
<keyword evidence="6" id="KW-1185">Reference proteome</keyword>
<dbReference type="PANTHER" id="PTHR43261">
    <property type="entry name" value="TRANSLATION ELONGATION FACTOR G-RELATED"/>
    <property type="match status" value="1"/>
</dbReference>
<dbReference type="Gene3D" id="3.30.70.240">
    <property type="match status" value="1"/>
</dbReference>
<proteinExistence type="predicted"/>
<dbReference type="InterPro" id="IPR041095">
    <property type="entry name" value="EFG_II"/>
</dbReference>
<dbReference type="CDD" id="cd03713">
    <property type="entry name" value="EFG_mtEFG_C"/>
    <property type="match status" value="1"/>
</dbReference>
<dbReference type="InterPro" id="IPR035647">
    <property type="entry name" value="EFG_III/V"/>
</dbReference>
<dbReference type="FunFam" id="3.30.70.240:FF:000001">
    <property type="entry name" value="Elongation factor G"/>
    <property type="match status" value="1"/>
</dbReference>
<dbReference type="OrthoDB" id="1685475at2759"/>
<dbReference type="PANTHER" id="PTHR43261:SF1">
    <property type="entry name" value="RIBOSOME-RELEASING FACTOR 2, MITOCHONDRIAL"/>
    <property type="match status" value="1"/>
</dbReference>
<dbReference type="InterPro" id="IPR004161">
    <property type="entry name" value="EFTu-like_2"/>
</dbReference>
<evidence type="ECO:0000256" key="3">
    <source>
        <dbReference type="ARBA" id="ARBA00023134"/>
    </source>
</evidence>
<dbReference type="Pfam" id="PF00679">
    <property type="entry name" value="EFG_C"/>
    <property type="match status" value="1"/>
</dbReference>
<keyword evidence="2" id="KW-0648">Protein biosynthesis</keyword>
<evidence type="ECO:0000259" key="4">
    <source>
        <dbReference type="SMART" id="SM00838"/>
    </source>
</evidence>
<dbReference type="FunFam" id="3.30.70.870:FF:000002">
    <property type="entry name" value="Translation elongation factor 2"/>
    <property type="match status" value="1"/>
</dbReference>
<dbReference type="GO" id="GO:0006412">
    <property type="term" value="P:translation"/>
    <property type="evidence" value="ECO:0007669"/>
    <property type="project" value="UniProtKB-KW"/>
</dbReference>
<organism evidence="5 6">
    <name type="scientific">Carnegiea gigantea</name>
    <dbReference type="NCBI Taxonomy" id="171969"/>
    <lineage>
        <taxon>Eukaryota</taxon>
        <taxon>Viridiplantae</taxon>
        <taxon>Streptophyta</taxon>
        <taxon>Embryophyta</taxon>
        <taxon>Tracheophyta</taxon>
        <taxon>Spermatophyta</taxon>
        <taxon>Magnoliopsida</taxon>
        <taxon>eudicotyledons</taxon>
        <taxon>Gunneridae</taxon>
        <taxon>Pentapetalae</taxon>
        <taxon>Caryophyllales</taxon>
        <taxon>Cactineae</taxon>
        <taxon>Cactaceae</taxon>
        <taxon>Cactoideae</taxon>
        <taxon>Echinocereeae</taxon>
        <taxon>Carnegiea</taxon>
    </lineage>
</organism>
<dbReference type="SUPFAM" id="SSF54980">
    <property type="entry name" value="EF-G C-terminal domain-like"/>
    <property type="match status" value="2"/>
</dbReference>
<reference evidence="5" key="1">
    <citation type="submission" date="2022-04" db="EMBL/GenBank/DDBJ databases">
        <title>Carnegiea gigantea Genome sequencing and assembly v2.</title>
        <authorList>
            <person name="Copetti D."/>
            <person name="Sanderson M.J."/>
            <person name="Burquez A."/>
            <person name="Wojciechowski M.F."/>
        </authorList>
    </citation>
    <scope>NUCLEOTIDE SEQUENCE</scope>
    <source>
        <strain evidence="5">SGP5-SGP5p</strain>
        <tissue evidence="5">Aerial part</tissue>
    </source>
</reference>
<dbReference type="InterPro" id="IPR009022">
    <property type="entry name" value="EFG_III"/>
</dbReference>
<dbReference type="AlphaFoldDB" id="A0A9Q1Q550"/>
<sequence>MTGSYILNSNKGKKERIGRLLKMHANRREDVKVAVTRDIIALAGLKDTITGETLCDPDNPIVLERMDFPKLVIKVTVKPKTKADIDRMETGLIKLAQKDPSFHFSYNEETNSAIINGMGELHLEIIVDRLKREFILAARGSFREGMKKASPKLLEPIIKVKIVPPNEHLGVVSGDLNSSKGQINSYGDKLGGLKIVDALVPLAEMFNYGSTVRSMRKGRASYTMLLAKFDVVPQQIQNQIASKEEAVAA</sequence>
<dbReference type="Pfam" id="PF14492">
    <property type="entry name" value="EFG_III"/>
    <property type="match status" value="1"/>
</dbReference>
<protein>
    <recommendedName>
        <fullName evidence="4">Elongation factor EFG domain-containing protein</fullName>
    </recommendedName>
</protein>
<evidence type="ECO:0000313" key="5">
    <source>
        <dbReference type="EMBL" id="KAJ8429852.1"/>
    </source>
</evidence>
<name>A0A9Q1Q550_9CARY</name>
<keyword evidence="1" id="KW-0547">Nucleotide-binding</keyword>
<evidence type="ECO:0000313" key="6">
    <source>
        <dbReference type="Proteomes" id="UP001153076"/>
    </source>
</evidence>
<accession>A0A9Q1Q550</accession>
<dbReference type="Pfam" id="PF03144">
    <property type="entry name" value="GTP_EFTU_D2"/>
    <property type="match status" value="1"/>
</dbReference>
<evidence type="ECO:0000256" key="2">
    <source>
        <dbReference type="ARBA" id="ARBA00022917"/>
    </source>
</evidence>
<dbReference type="Proteomes" id="UP001153076">
    <property type="component" value="Unassembled WGS sequence"/>
</dbReference>
<dbReference type="Gene3D" id="2.40.30.10">
    <property type="entry name" value="Translation factors"/>
    <property type="match status" value="1"/>
</dbReference>
<evidence type="ECO:0000256" key="1">
    <source>
        <dbReference type="ARBA" id="ARBA00022741"/>
    </source>
</evidence>
<feature type="domain" description="Elongation factor EFG" evidence="4">
    <location>
        <begin position="152"/>
        <end position="240"/>
    </location>
</feature>
<dbReference type="CDD" id="cd16262">
    <property type="entry name" value="EFG_III"/>
    <property type="match status" value="1"/>
</dbReference>